<dbReference type="Proteomes" id="UP000217265">
    <property type="component" value="Chromosome"/>
</dbReference>
<dbReference type="EMBL" id="CP023344">
    <property type="protein sequence ID" value="ATC63014.1"/>
    <property type="molecule type" value="Genomic_DNA"/>
</dbReference>
<evidence type="ECO:0000313" key="1">
    <source>
        <dbReference type="EMBL" id="ATC63000.1"/>
    </source>
</evidence>
<dbReference type="KEGG" id="vbh:CMV30_03005"/>
<evidence type="ECO:0000313" key="2">
    <source>
        <dbReference type="EMBL" id="ATC63014.1"/>
    </source>
</evidence>
<keyword evidence="3" id="KW-1185">Reference proteome</keyword>
<protein>
    <submittedName>
        <fullName evidence="2">Uncharacterized protein</fullName>
    </submittedName>
</protein>
<reference evidence="2 3" key="1">
    <citation type="submission" date="2017-09" db="EMBL/GenBank/DDBJ databases">
        <title>Complete genome sequence of Verrucomicrobial strain HZ-65, isolated from freshwater.</title>
        <authorList>
            <person name="Choi A."/>
        </authorList>
    </citation>
    <scope>NUCLEOTIDE SEQUENCE [LARGE SCALE GENOMIC DNA]</scope>
    <source>
        <strain evidence="2 3">HZ-65</strain>
    </source>
</reference>
<name>A0A290Q3A6_9BACT</name>
<dbReference type="EMBL" id="CP023344">
    <property type="protein sequence ID" value="ATC63000.1"/>
    <property type="molecule type" value="Genomic_DNA"/>
</dbReference>
<organism evidence="2 3">
    <name type="scientific">Nibricoccus aquaticus</name>
    <dbReference type="NCBI Taxonomy" id="2576891"/>
    <lineage>
        <taxon>Bacteria</taxon>
        <taxon>Pseudomonadati</taxon>
        <taxon>Verrucomicrobiota</taxon>
        <taxon>Opitutia</taxon>
        <taxon>Opitutales</taxon>
        <taxon>Opitutaceae</taxon>
        <taxon>Nibricoccus</taxon>
    </lineage>
</organism>
<gene>
    <name evidence="1" type="ORF">CMV30_02930</name>
    <name evidence="2" type="ORF">CMV30_03005</name>
</gene>
<sequence>MIDGRKSMSIVAGDFPEAIARFVAKKKEAVRHSRCSKKAHATFVATGEAMSRKKVVVRTSAFSSDSVSLIGAVSEAPIQALQTTRWSGAVFLTRLLRSTLSRFSNSLLRARQRASDQ</sequence>
<proteinExistence type="predicted"/>
<dbReference type="AlphaFoldDB" id="A0A290Q3A6"/>
<evidence type="ECO:0000313" key="3">
    <source>
        <dbReference type="Proteomes" id="UP000217265"/>
    </source>
</evidence>
<accession>A0A290Q3A6</accession>
<dbReference type="KEGG" id="vbh:CMV30_02930"/>